<dbReference type="InterPro" id="IPR036412">
    <property type="entry name" value="HAD-like_sf"/>
</dbReference>
<dbReference type="RefSeq" id="WP_350401632.1">
    <property type="nucleotide sequence ID" value="NZ_JBELOE010000200.1"/>
</dbReference>
<comment type="caution">
    <text evidence="1">The sequence shown here is derived from an EMBL/GenBank/DDBJ whole genome shotgun (WGS) entry which is preliminary data.</text>
</comment>
<dbReference type="SFLD" id="SFLDS00003">
    <property type="entry name" value="Haloacid_Dehalogenase"/>
    <property type="match status" value="1"/>
</dbReference>
<dbReference type="Gene3D" id="1.10.150.240">
    <property type="entry name" value="Putative phosphatase, domain 2"/>
    <property type="match status" value="1"/>
</dbReference>
<dbReference type="InterPro" id="IPR023214">
    <property type="entry name" value="HAD_sf"/>
</dbReference>
<dbReference type="PANTHER" id="PTHR43434:SF24">
    <property type="entry name" value="HYDROLASE-RELATED"/>
    <property type="match status" value="1"/>
</dbReference>
<protein>
    <submittedName>
        <fullName evidence="1">HAD-IIIA family hydrolase</fullName>
    </submittedName>
</protein>
<evidence type="ECO:0000313" key="1">
    <source>
        <dbReference type="EMBL" id="MER2492133.1"/>
    </source>
</evidence>
<accession>A0ABV1RGS0</accession>
<dbReference type="EMBL" id="JBELOE010000200">
    <property type="protein sequence ID" value="MER2492133.1"/>
    <property type="molecule type" value="Genomic_DNA"/>
</dbReference>
<dbReference type="SFLD" id="SFLDG01135">
    <property type="entry name" value="C1.5.6:_HAD__Beta-PGM__Phospha"/>
    <property type="match status" value="1"/>
</dbReference>
<dbReference type="PANTHER" id="PTHR43434">
    <property type="entry name" value="PHOSPHOGLYCOLATE PHOSPHATASE"/>
    <property type="match status" value="1"/>
</dbReference>
<gene>
    <name evidence="1" type="ORF">ABS311_09595</name>
</gene>
<dbReference type="Gene3D" id="3.40.50.1000">
    <property type="entry name" value="HAD superfamily/HAD-like"/>
    <property type="match status" value="1"/>
</dbReference>
<dbReference type="Pfam" id="PF13419">
    <property type="entry name" value="HAD_2"/>
    <property type="match status" value="1"/>
</dbReference>
<proteinExistence type="predicted"/>
<dbReference type="InterPro" id="IPR023198">
    <property type="entry name" value="PGP-like_dom2"/>
</dbReference>
<dbReference type="SUPFAM" id="SSF56784">
    <property type="entry name" value="HAD-like"/>
    <property type="match status" value="1"/>
</dbReference>
<dbReference type="InterPro" id="IPR006439">
    <property type="entry name" value="HAD-SF_hydro_IA"/>
</dbReference>
<dbReference type="SFLD" id="SFLDG01129">
    <property type="entry name" value="C1.5:_HAD__Beta-PGM__Phosphata"/>
    <property type="match status" value="1"/>
</dbReference>
<evidence type="ECO:0000313" key="2">
    <source>
        <dbReference type="Proteomes" id="UP001467690"/>
    </source>
</evidence>
<keyword evidence="2" id="KW-1185">Reference proteome</keyword>
<dbReference type="InterPro" id="IPR050155">
    <property type="entry name" value="HAD-like_hydrolase_sf"/>
</dbReference>
<dbReference type="NCBIfam" id="TIGR01509">
    <property type="entry name" value="HAD-SF-IA-v3"/>
    <property type="match status" value="1"/>
</dbReference>
<dbReference type="NCBIfam" id="TIGR01549">
    <property type="entry name" value="HAD-SF-IA-v1"/>
    <property type="match status" value="1"/>
</dbReference>
<dbReference type="InterPro" id="IPR006549">
    <property type="entry name" value="HAD-SF_hydro_IIIA"/>
</dbReference>
<sequence>MNKYKLVIFDWDGTLMDSIGRIVSSMQNAASNCGVEVPSDALAQSVIGLSLPTAIQTLFPSADETMKKRLSDVYRQEYVYDNPVPTPLFHGVEPLLQQLSEQGYILAVATGKARAGLDRVLKATGLANYFAATICADESESKPSPKMLLSLLQQFDLTANQAVMIGDTVHDLNMANNAGMDAIGVTCGVNDEATLASCKPVAIVHQIHQIKTILLPQVVAEVD</sequence>
<dbReference type="NCBIfam" id="TIGR01662">
    <property type="entry name" value="HAD-SF-IIIA"/>
    <property type="match status" value="1"/>
</dbReference>
<dbReference type="GO" id="GO:0016787">
    <property type="term" value="F:hydrolase activity"/>
    <property type="evidence" value="ECO:0007669"/>
    <property type="project" value="UniProtKB-KW"/>
</dbReference>
<dbReference type="Proteomes" id="UP001467690">
    <property type="component" value="Unassembled WGS sequence"/>
</dbReference>
<organism evidence="1 2">
    <name type="scientific">Catenovulum sediminis</name>
    <dbReference type="NCBI Taxonomy" id="1740262"/>
    <lineage>
        <taxon>Bacteria</taxon>
        <taxon>Pseudomonadati</taxon>
        <taxon>Pseudomonadota</taxon>
        <taxon>Gammaproteobacteria</taxon>
        <taxon>Alteromonadales</taxon>
        <taxon>Alteromonadaceae</taxon>
        <taxon>Catenovulum</taxon>
    </lineage>
</organism>
<name>A0ABV1RGS0_9ALTE</name>
<keyword evidence="1" id="KW-0378">Hydrolase</keyword>
<reference evidence="1 2" key="1">
    <citation type="submission" date="2024-06" db="EMBL/GenBank/DDBJ databases">
        <authorList>
            <person name="Chen R.Y."/>
        </authorList>
    </citation>
    <scope>NUCLEOTIDE SEQUENCE [LARGE SCALE GENOMIC DNA]</scope>
    <source>
        <strain evidence="1 2">D2</strain>
    </source>
</reference>
<dbReference type="InterPro" id="IPR041492">
    <property type="entry name" value="HAD_2"/>
</dbReference>